<evidence type="ECO:0000256" key="4">
    <source>
        <dbReference type="ARBA" id="ARBA00022525"/>
    </source>
</evidence>
<dbReference type="EMBL" id="CADEBD010000314">
    <property type="protein sequence ID" value="CAB3243721.1"/>
    <property type="molecule type" value="Genomic_DNA"/>
</dbReference>
<evidence type="ECO:0008006" key="9">
    <source>
        <dbReference type="Google" id="ProtNLM"/>
    </source>
</evidence>
<protein>
    <recommendedName>
        <fullName evidence="9">Prothoracicotropic hormone</fullName>
    </recommendedName>
</protein>
<organism evidence="7 8">
    <name type="scientific">Arctia plantaginis</name>
    <name type="common">Wood tiger moth</name>
    <name type="synonym">Phalaena plantaginis</name>
    <dbReference type="NCBI Taxonomy" id="874455"/>
    <lineage>
        <taxon>Eukaryota</taxon>
        <taxon>Metazoa</taxon>
        <taxon>Ecdysozoa</taxon>
        <taxon>Arthropoda</taxon>
        <taxon>Hexapoda</taxon>
        <taxon>Insecta</taxon>
        <taxon>Pterygota</taxon>
        <taxon>Neoptera</taxon>
        <taxon>Endopterygota</taxon>
        <taxon>Lepidoptera</taxon>
        <taxon>Glossata</taxon>
        <taxon>Ditrysia</taxon>
        <taxon>Noctuoidea</taxon>
        <taxon>Erebidae</taxon>
        <taxon>Arctiinae</taxon>
        <taxon>Arctia</taxon>
    </lineage>
</organism>
<evidence type="ECO:0000256" key="5">
    <source>
        <dbReference type="ARBA" id="ARBA00022729"/>
    </source>
</evidence>
<proteinExistence type="inferred from homology"/>
<dbReference type="InterPro" id="IPR008717">
    <property type="entry name" value="Noggin"/>
</dbReference>
<dbReference type="GO" id="GO:0005576">
    <property type="term" value="C:extracellular region"/>
    <property type="evidence" value="ECO:0007669"/>
    <property type="project" value="UniProtKB-SubCell"/>
</dbReference>
<feature type="signal peptide" evidence="6">
    <location>
        <begin position="1"/>
        <end position="28"/>
    </location>
</feature>
<dbReference type="PANTHER" id="PTHR39940">
    <property type="entry name" value="PROTHORACICOTROPIC HORMONE, ISOFORM F"/>
    <property type="match status" value="1"/>
</dbReference>
<evidence type="ECO:0000256" key="6">
    <source>
        <dbReference type="SAM" id="SignalP"/>
    </source>
</evidence>
<feature type="chain" id="PRO_5035922126" description="Prothoracicotropic hormone" evidence="6">
    <location>
        <begin position="29"/>
        <end position="226"/>
    </location>
</feature>
<dbReference type="Proteomes" id="UP000494256">
    <property type="component" value="Unassembled WGS sequence"/>
</dbReference>
<evidence type="ECO:0000256" key="2">
    <source>
        <dbReference type="ARBA" id="ARBA00007480"/>
    </source>
</evidence>
<dbReference type="Pfam" id="PF05806">
    <property type="entry name" value="Noggin"/>
    <property type="match status" value="1"/>
</dbReference>
<dbReference type="SUPFAM" id="SSF57501">
    <property type="entry name" value="Cystine-knot cytokines"/>
    <property type="match status" value="1"/>
</dbReference>
<evidence type="ECO:0000313" key="8">
    <source>
        <dbReference type="Proteomes" id="UP000494256"/>
    </source>
</evidence>
<sequence>MITRPLVLVIICFGFFILLQSLLPKVMAQKNPSRFNEFLLDDQRMAKRKNYVFRMNRDNKRLRNVNNLGTDYDSVTFQSDTTPEDLSAFIADHANMIRDDVILLDDSVETRTRKRGNIKMKKLNQVIPDPPCNCEVHRETEDFGANSYPRYVETRNCSEVQQFCRPPYICKENLYELTIIRRREAHADYLLEYPNNLPNEWKFKWISEKRNITVGCDCTRNYVIEN</sequence>
<dbReference type="OrthoDB" id="6133115at2759"/>
<name>A0A8S1A904_ARCPL</name>
<keyword evidence="3" id="KW-0217">Developmental protein</keyword>
<dbReference type="Gene3D" id="2.10.90.10">
    <property type="entry name" value="Cystine-knot cytokines"/>
    <property type="match status" value="1"/>
</dbReference>
<comment type="similarity">
    <text evidence="2">Belongs to the noggin family.</text>
</comment>
<gene>
    <name evidence="7" type="ORF">APLA_LOCUS10499</name>
</gene>
<reference evidence="7 8" key="1">
    <citation type="submission" date="2020-04" db="EMBL/GenBank/DDBJ databases">
        <authorList>
            <person name="Wallbank WR R."/>
            <person name="Pardo Diaz C."/>
            <person name="Kozak K."/>
            <person name="Martin S."/>
            <person name="Jiggins C."/>
            <person name="Moest M."/>
            <person name="Warren A I."/>
            <person name="Byers J.R.P. K."/>
            <person name="Montejo-Kovacevich G."/>
            <person name="Yen C E."/>
        </authorList>
    </citation>
    <scope>NUCLEOTIDE SEQUENCE [LARGE SCALE GENOMIC DNA]</scope>
</reference>
<evidence type="ECO:0000256" key="3">
    <source>
        <dbReference type="ARBA" id="ARBA00022473"/>
    </source>
</evidence>
<dbReference type="InterPro" id="IPR029034">
    <property type="entry name" value="Cystine-knot_cytokine"/>
</dbReference>
<evidence type="ECO:0000313" key="7">
    <source>
        <dbReference type="EMBL" id="CAB3243721.1"/>
    </source>
</evidence>
<evidence type="ECO:0000256" key="1">
    <source>
        <dbReference type="ARBA" id="ARBA00004613"/>
    </source>
</evidence>
<keyword evidence="5 6" id="KW-0732">Signal</keyword>
<dbReference type="PANTHER" id="PTHR39940:SF1">
    <property type="entry name" value="PROTHORACICOTROPIC HORMONE, ISOFORM F"/>
    <property type="match status" value="1"/>
</dbReference>
<dbReference type="AlphaFoldDB" id="A0A8S1A904"/>
<keyword evidence="4" id="KW-0964">Secreted</keyword>
<dbReference type="InterPro" id="IPR052876">
    <property type="entry name" value="Insect_Hormone_Regulators"/>
</dbReference>
<comment type="caution">
    <text evidence="7">The sequence shown here is derived from an EMBL/GenBank/DDBJ whole genome shotgun (WGS) entry which is preliminary data.</text>
</comment>
<comment type="subcellular location">
    <subcellularLocation>
        <location evidence="1">Secreted</location>
    </subcellularLocation>
</comment>
<accession>A0A8S1A904</accession>